<evidence type="ECO:0000256" key="1">
    <source>
        <dbReference type="ARBA" id="ARBA00004202"/>
    </source>
</evidence>
<proteinExistence type="inferred from homology"/>
<evidence type="ECO:0000313" key="17">
    <source>
        <dbReference type="EMBL" id="SHN22360.1"/>
    </source>
</evidence>
<dbReference type="PANTHER" id="PTHR43297">
    <property type="entry name" value="OLIGOPEPTIDE TRANSPORT ATP-BINDING PROTEIN APPD"/>
    <property type="match status" value="1"/>
</dbReference>
<dbReference type="Pfam" id="PF00005">
    <property type="entry name" value="ABC_tran"/>
    <property type="match status" value="1"/>
</dbReference>
<dbReference type="EMBL" id="FRCZ01000005">
    <property type="protein sequence ID" value="SHN22360.1"/>
    <property type="molecule type" value="Genomic_DNA"/>
</dbReference>
<dbReference type="GO" id="GO:0005524">
    <property type="term" value="F:ATP binding"/>
    <property type="evidence" value="ECO:0007669"/>
    <property type="project" value="UniProtKB-KW"/>
</dbReference>
<dbReference type="EC" id="7.2.2.11" evidence="13"/>
<evidence type="ECO:0000256" key="4">
    <source>
        <dbReference type="ARBA" id="ARBA00022475"/>
    </source>
</evidence>
<evidence type="ECO:0000256" key="8">
    <source>
        <dbReference type="ARBA" id="ARBA00022967"/>
    </source>
</evidence>
<keyword evidence="3" id="KW-0813">Transport</keyword>
<keyword evidence="6" id="KW-0547">Nucleotide-binding</keyword>
<dbReference type="STRING" id="1027249.SAMN05216179_2550"/>
<dbReference type="OrthoDB" id="9802264at2"/>
<keyword evidence="8" id="KW-1278">Translocase</keyword>
<evidence type="ECO:0000256" key="3">
    <source>
        <dbReference type="ARBA" id="ARBA00022448"/>
    </source>
</evidence>
<dbReference type="AlphaFoldDB" id="A0A1M7PXM8"/>
<keyword evidence="7 17" id="KW-0067">ATP-binding</keyword>
<dbReference type="SUPFAM" id="SSF52540">
    <property type="entry name" value="P-loop containing nucleoside triphosphate hydrolases"/>
    <property type="match status" value="1"/>
</dbReference>
<comment type="subcellular location">
    <subcellularLocation>
        <location evidence="1">Cell membrane</location>
        <topology evidence="1">Peripheral membrane protein</topology>
    </subcellularLocation>
</comment>
<evidence type="ECO:0000256" key="14">
    <source>
        <dbReference type="ARBA" id="ARBA00044143"/>
    </source>
</evidence>
<keyword evidence="5" id="KW-0533">Nickel</keyword>
<protein>
    <recommendedName>
        <fullName evidence="14">Nickel import system ATP-binding protein NikD</fullName>
        <ecNumber evidence="13">7.2.2.11</ecNumber>
    </recommendedName>
</protein>
<dbReference type="SMART" id="SM00382">
    <property type="entry name" value="AAA"/>
    <property type="match status" value="1"/>
</dbReference>
<evidence type="ECO:0000256" key="7">
    <source>
        <dbReference type="ARBA" id="ARBA00022840"/>
    </source>
</evidence>
<evidence type="ECO:0000256" key="10">
    <source>
        <dbReference type="ARBA" id="ARBA00023112"/>
    </source>
</evidence>
<evidence type="ECO:0000256" key="2">
    <source>
        <dbReference type="ARBA" id="ARBA00005417"/>
    </source>
</evidence>
<dbReference type="InterPro" id="IPR003593">
    <property type="entry name" value="AAA+_ATPase"/>
</dbReference>
<feature type="domain" description="ABC transporter" evidence="16">
    <location>
        <begin position="7"/>
        <end position="235"/>
    </location>
</feature>
<comment type="similarity">
    <text evidence="2">Belongs to the ABC transporter superfamily.</text>
</comment>
<evidence type="ECO:0000256" key="6">
    <source>
        <dbReference type="ARBA" id="ARBA00022741"/>
    </source>
</evidence>
<dbReference type="PROSITE" id="PS00211">
    <property type="entry name" value="ABC_TRANSPORTER_1"/>
    <property type="match status" value="1"/>
</dbReference>
<dbReference type="PANTHER" id="PTHR43297:SF13">
    <property type="entry name" value="NICKEL ABC TRANSPORTER, ATP-BINDING PROTEIN"/>
    <property type="match status" value="1"/>
</dbReference>
<evidence type="ECO:0000256" key="9">
    <source>
        <dbReference type="ARBA" id="ARBA00023065"/>
    </source>
</evidence>
<dbReference type="PROSITE" id="PS50893">
    <property type="entry name" value="ABC_TRANSPORTER_2"/>
    <property type="match status" value="1"/>
</dbReference>
<dbReference type="GO" id="GO:0005886">
    <property type="term" value="C:plasma membrane"/>
    <property type="evidence" value="ECO:0007669"/>
    <property type="project" value="UniProtKB-SubCell"/>
</dbReference>
<dbReference type="InterPro" id="IPR003439">
    <property type="entry name" value="ABC_transporter-like_ATP-bd"/>
</dbReference>
<keyword evidence="9" id="KW-0406">Ion transport</keyword>
<keyword evidence="11" id="KW-0472">Membrane</keyword>
<evidence type="ECO:0000313" key="18">
    <source>
        <dbReference type="Proteomes" id="UP000184184"/>
    </source>
</evidence>
<dbReference type="InterPro" id="IPR050388">
    <property type="entry name" value="ABC_Ni/Peptide_Import"/>
</dbReference>
<name>A0A1M7PXM8_9BACI</name>
<dbReference type="GO" id="GO:0016887">
    <property type="term" value="F:ATP hydrolysis activity"/>
    <property type="evidence" value="ECO:0007669"/>
    <property type="project" value="InterPro"/>
</dbReference>
<reference evidence="17 18" key="1">
    <citation type="submission" date="2016-11" db="EMBL/GenBank/DDBJ databases">
        <authorList>
            <person name="Jaros S."/>
            <person name="Januszkiewicz K."/>
            <person name="Wedrychowicz H."/>
        </authorList>
    </citation>
    <scope>NUCLEOTIDE SEQUENCE [LARGE SCALE GENOMIC DNA]</scope>
    <source>
        <strain evidence="17 18">CGMCC 1.10681</strain>
    </source>
</reference>
<comment type="catalytic activity">
    <reaction evidence="15">
        <text>Ni(2+)(out) + ATP + H2O = Ni(2+)(in) + ADP + phosphate + H(+)</text>
        <dbReference type="Rhea" id="RHEA:15557"/>
        <dbReference type="ChEBI" id="CHEBI:15377"/>
        <dbReference type="ChEBI" id="CHEBI:15378"/>
        <dbReference type="ChEBI" id="CHEBI:30616"/>
        <dbReference type="ChEBI" id="CHEBI:43474"/>
        <dbReference type="ChEBI" id="CHEBI:49786"/>
        <dbReference type="ChEBI" id="CHEBI:456216"/>
        <dbReference type="EC" id="7.2.2.11"/>
    </reaction>
    <physiologicalReaction direction="left-to-right" evidence="15">
        <dbReference type="Rhea" id="RHEA:15558"/>
    </physiologicalReaction>
</comment>
<evidence type="ECO:0000256" key="13">
    <source>
        <dbReference type="ARBA" id="ARBA00039098"/>
    </source>
</evidence>
<comment type="subunit">
    <text evidence="12">The complex is composed of two ATP-binding proteins (NikD and NikE), two transmembrane proteins (NikB and NikC) and a solute-binding protein (NikA).</text>
</comment>
<keyword evidence="18" id="KW-1185">Reference proteome</keyword>
<dbReference type="Proteomes" id="UP000184184">
    <property type="component" value="Unassembled WGS sequence"/>
</dbReference>
<evidence type="ECO:0000259" key="16">
    <source>
        <dbReference type="PROSITE" id="PS50893"/>
    </source>
</evidence>
<dbReference type="Gene3D" id="3.40.50.300">
    <property type="entry name" value="P-loop containing nucleotide triphosphate hydrolases"/>
    <property type="match status" value="1"/>
</dbReference>
<sequence length="250" mass="27404">MNSKLMIKQLSVFHQQTNRILIDSVNLSVDEGEVVALVGASGSGKSLIAQAVLQLLPDNLRQTGILNYQSRPITKKDRGQNIVLIPQSIDALDPLMKVKKQIQSLLPAPHSEQKVFDLLGRLGLEEEVASRYPFQLSGGQARRILVAIALGSAAKVVIADEPTPGLDVDSKTDMLSLLKEVKASGKSILLITHDFDVAVDLADRIAVIKDGKIIENTLKENFVGKGERLFHPYTKALWQALPKNLFIRSL</sequence>
<dbReference type="GO" id="GO:0015413">
    <property type="term" value="F:ABC-type nickel transporter activity"/>
    <property type="evidence" value="ECO:0007669"/>
    <property type="project" value="UniProtKB-EC"/>
</dbReference>
<dbReference type="InterPro" id="IPR027417">
    <property type="entry name" value="P-loop_NTPase"/>
</dbReference>
<evidence type="ECO:0000256" key="15">
    <source>
        <dbReference type="ARBA" id="ARBA00048610"/>
    </source>
</evidence>
<accession>A0A1M7PXM8</accession>
<evidence type="ECO:0000256" key="12">
    <source>
        <dbReference type="ARBA" id="ARBA00038669"/>
    </source>
</evidence>
<keyword evidence="10" id="KW-0921">Nickel transport</keyword>
<organism evidence="17 18">
    <name type="scientific">Gracilibacillus kekensis</name>
    <dbReference type="NCBI Taxonomy" id="1027249"/>
    <lineage>
        <taxon>Bacteria</taxon>
        <taxon>Bacillati</taxon>
        <taxon>Bacillota</taxon>
        <taxon>Bacilli</taxon>
        <taxon>Bacillales</taxon>
        <taxon>Bacillaceae</taxon>
        <taxon>Gracilibacillus</taxon>
    </lineage>
</organism>
<dbReference type="RefSeq" id="WP_073202227.1">
    <property type="nucleotide sequence ID" value="NZ_FRCZ01000005.1"/>
</dbReference>
<keyword evidence="4" id="KW-1003">Cell membrane</keyword>
<dbReference type="InterPro" id="IPR017871">
    <property type="entry name" value="ABC_transporter-like_CS"/>
</dbReference>
<evidence type="ECO:0000256" key="5">
    <source>
        <dbReference type="ARBA" id="ARBA00022596"/>
    </source>
</evidence>
<evidence type="ECO:0000256" key="11">
    <source>
        <dbReference type="ARBA" id="ARBA00023136"/>
    </source>
</evidence>
<gene>
    <name evidence="17" type="ORF">SAMN05216179_2550</name>
</gene>